<accession>A0A8S1BGL1</accession>
<dbReference type="Proteomes" id="UP000494106">
    <property type="component" value="Unassembled WGS sequence"/>
</dbReference>
<evidence type="ECO:0000313" key="2">
    <source>
        <dbReference type="Proteomes" id="UP000494106"/>
    </source>
</evidence>
<proteinExistence type="predicted"/>
<reference evidence="1 2" key="1">
    <citation type="submission" date="2020-04" db="EMBL/GenBank/DDBJ databases">
        <authorList>
            <person name="Wallbank WR R."/>
            <person name="Pardo Diaz C."/>
            <person name="Kozak K."/>
            <person name="Martin S."/>
            <person name="Jiggins C."/>
            <person name="Moest M."/>
            <person name="Warren A I."/>
            <person name="Byers J.R.P. K."/>
            <person name="Montejo-Kovacevich G."/>
            <person name="Yen C E."/>
        </authorList>
    </citation>
    <scope>NUCLEOTIDE SEQUENCE [LARGE SCALE GENOMIC DNA]</scope>
</reference>
<sequence length="237" mass="27104">MSRISTSCTSQRGLLQTTFYLRYTITSDEDFLLYKATPLPLKTETTFSIIQLQSQYIAVNFLKNNYISISEDEIKLCTVLKRDRITKTCEYLAYRVKAPCEADTLAKHLVGDLLRNVHFAHRVQNGVKLYAMTTFSIVTLMQGCLLQGNDFTIYSLNEYKTNMKMDYNYNTPLFISTVTTIIDLTHHNVKWEVLQDTIAGETKDIDRQMLSQKEQEVLPVTISSPGTSQPADIKISK</sequence>
<gene>
    <name evidence="1" type="ORF">APLA_LOCUS17776</name>
</gene>
<evidence type="ECO:0000313" key="1">
    <source>
        <dbReference type="EMBL" id="CAB3261316.1"/>
    </source>
</evidence>
<protein>
    <submittedName>
        <fullName evidence="1">Uncharacterized protein</fullName>
    </submittedName>
</protein>
<keyword evidence="2" id="KW-1185">Reference proteome</keyword>
<dbReference type="OrthoDB" id="5986643at2759"/>
<dbReference type="EMBL" id="CADEBC010000858">
    <property type="protein sequence ID" value="CAB3261316.1"/>
    <property type="molecule type" value="Genomic_DNA"/>
</dbReference>
<comment type="caution">
    <text evidence="1">The sequence shown here is derived from an EMBL/GenBank/DDBJ whole genome shotgun (WGS) entry which is preliminary data.</text>
</comment>
<organism evidence="1 2">
    <name type="scientific">Arctia plantaginis</name>
    <name type="common">Wood tiger moth</name>
    <name type="synonym">Phalaena plantaginis</name>
    <dbReference type="NCBI Taxonomy" id="874455"/>
    <lineage>
        <taxon>Eukaryota</taxon>
        <taxon>Metazoa</taxon>
        <taxon>Ecdysozoa</taxon>
        <taxon>Arthropoda</taxon>
        <taxon>Hexapoda</taxon>
        <taxon>Insecta</taxon>
        <taxon>Pterygota</taxon>
        <taxon>Neoptera</taxon>
        <taxon>Endopterygota</taxon>
        <taxon>Lepidoptera</taxon>
        <taxon>Glossata</taxon>
        <taxon>Ditrysia</taxon>
        <taxon>Noctuoidea</taxon>
        <taxon>Erebidae</taxon>
        <taxon>Arctiinae</taxon>
        <taxon>Arctia</taxon>
    </lineage>
</organism>
<name>A0A8S1BGL1_ARCPL</name>
<dbReference type="AlphaFoldDB" id="A0A8S1BGL1"/>